<name>A0A9P6URR6_9FUNG</name>
<evidence type="ECO:0000313" key="3">
    <source>
        <dbReference type="Proteomes" id="UP000823405"/>
    </source>
</evidence>
<evidence type="ECO:0008006" key="4">
    <source>
        <dbReference type="Google" id="ProtNLM"/>
    </source>
</evidence>
<evidence type="ECO:0000256" key="1">
    <source>
        <dbReference type="SAM" id="MobiDB-lite"/>
    </source>
</evidence>
<dbReference type="Proteomes" id="UP000823405">
    <property type="component" value="Unassembled WGS sequence"/>
</dbReference>
<protein>
    <recommendedName>
        <fullName evidence="4">F-box domain-containing protein</fullName>
    </recommendedName>
</protein>
<accession>A0A9P6URR6</accession>
<dbReference type="OrthoDB" id="2423977at2759"/>
<evidence type="ECO:0000313" key="2">
    <source>
        <dbReference type="EMBL" id="KAG0316355.1"/>
    </source>
</evidence>
<reference evidence="2" key="1">
    <citation type="journal article" date="2020" name="Fungal Divers.">
        <title>Resolving the Mortierellaceae phylogeny through synthesis of multi-gene phylogenetics and phylogenomics.</title>
        <authorList>
            <person name="Vandepol N."/>
            <person name="Liber J."/>
            <person name="Desiro A."/>
            <person name="Na H."/>
            <person name="Kennedy M."/>
            <person name="Barry K."/>
            <person name="Grigoriev I.V."/>
            <person name="Miller A.N."/>
            <person name="O'Donnell K."/>
            <person name="Stajich J.E."/>
            <person name="Bonito G."/>
        </authorList>
    </citation>
    <scope>NUCLEOTIDE SEQUENCE</scope>
    <source>
        <strain evidence="2">NVP60</strain>
    </source>
</reference>
<gene>
    <name evidence="2" type="ORF">BGZ97_007007</name>
</gene>
<comment type="caution">
    <text evidence="2">The sequence shown here is derived from an EMBL/GenBank/DDBJ whole genome shotgun (WGS) entry which is preliminary data.</text>
</comment>
<organism evidence="2 3">
    <name type="scientific">Linnemannia gamsii</name>
    <dbReference type="NCBI Taxonomy" id="64522"/>
    <lineage>
        <taxon>Eukaryota</taxon>
        <taxon>Fungi</taxon>
        <taxon>Fungi incertae sedis</taxon>
        <taxon>Mucoromycota</taxon>
        <taxon>Mortierellomycotina</taxon>
        <taxon>Mortierellomycetes</taxon>
        <taxon>Mortierellales</taxon>
        <taxon>Mortierellaceae</taxon>
        <taxon>Linnemannia</taxon>
    </lineage>
</organism>
<dbReference type="AlphaFoldDB" id="A0A9P6URR6"/>
<proteinExistence type="predicted"/>
<dbReference type="EMBL" id="JAAAIN010000310">
    <property type="protein sequence ID" value="KAG0316355.1"/>
    <property type="molecule type" value="Genomic_DNA"/>
</dbReference>
<dbReference type="InterPro" id="IPR032675">
    <property type="entry name" value="LRR_dom_sf"/>
</dbReference>
<feature type="region of interest" description="Disordered" evidence="1">
    <location>
        <begin position="588"/>
        <end position="612"/>
    </location>
</feature>
<dbReference type="Gene3D" id="3.80.10.10">
    <property type="entry name" value="Ribonuclease Inhibitor"/>
    <property type="match status" value="1"/>
</dbReference>
<sequence>MRLPTECFQHIFEILAIEDDTRTLSTLLRVSKAVQAMVLPYLYQEPFWVFRQEQTLDHAHHDIVRRLQDYPGQLERQLLHRSSRRRFAAWDAFSLIRMLLGCVKDKSVITDFIRIAYRLGVDPQDQQAISASETVPASTTSKTETISMAATEVLAGLTTTTSKAKARRRSRTLLAGPPSIDYLAYLKRLRMNYYHHGGDDFQMGLRKFCQSLDAEQRANSPHAELYENLAIWGFSRIEVVRRVRDILLMDLTWALCSGRLEQLQSLSIYLEEMGRYLAVVDRLPLLSRVCFEQGTEADFIAKSEAEKQRLWREMIAYPACPQSMRWQLWRALPVVLDPSRIDAANWLQFHAQTDRTCLDHVTSIQIPAACYSFLHGYLRTMEQSEPYLHRCRALQRYEMPFLGADVDSFEWAVKEKLKAGYTRQDPNTATSATALSSISSLSLSDLCRPSHRSRVMVKHIKVQANIGVMDGWLENVVFAFSESLETISIRDDVSNPQLGSTLVTHWNLPRLRELEMQRRQRSLQFDTGMLVHSPLLEELVLQDHVTYLSNFEWDTVVLQEPLRLPKLRILRLKGIPAITFHPHSFFTRHGTDGQPNNDDISNNDHGHHPGMPNLHTLSLNVNGLVDLLPTHPSWMTAAREMGDADLTISAVWSQLRDRSLWNWTWNMPQLTVLELRGEFALYFDLAMLKRTPALEVLCLDISSQFLPLSAQTLTLDLSVLAVVGEQQQQESEAATGNEAPQQEKRELLVLPRLTHLHLQGSWVINGSTLKTLFSRVMPNLICVSEYGCQGFDLREWMEATVQLEHLLSSNMYTIPSQDNPLKVIKEYELKAAPDRLRLNMKAWEYASLKNKGVMELSILANWWPGLRRQRELREGEVVEYIFARNVHTRPRRANRNSASAASL</sequence>
<keyword evidence="3" id="KW-1185">Reference proteome</keyword>
<dbReference type="SUPFAM" id="SSF52047">
    <property type="entry name" value="RNI-like"/>
    <property type="match status" value="1"/>
</dbReference>